<dbReference type="PROSITE" id="PS50937">
    <property type="entry name" value="HTH_MERR_2"/>
    <property type="match status" value="1"/>
</dbReference>
<dbReference type="InterPro" id="IPR009061">
    <property type="entry name" value="DNA-bd_dom_put_sf"/>
</dbReference>
<evidence type="ECO:0000256" key="1">
    <source>
        <dbReference type="ARBA" id="ARBA00023125"/>
    </source>
</evidence>
<dbReference type="Pfam" id="PF13411">
    <property type="entry name" value="MerR_1"/>
    <property type="match status" value="1"/>
</dbReference>
<accession>A0A068VSF3</accession>
<dbReference type="SUPFAM" id="SSF46955">
    <property type="entry name" value="Putative DNA-binding domain"/>
    <property type="match status" value="1"/>
</dbReference>
<feature type="domain" description="HTH merR-type" evidence="3">
    <location>
        <begin position="1"/>
        <end position="70"/>
    </location>
</feature>
<organism evidence="4">
    <name type="scientific">Propionibacterium freudenreichii subsp. freudenreichii</name>
    <dbReference type="NCBI Taxonomy" id="66712"/>
    <lineage>
        <taxon>Bacteria</taxon>
        <taxon>Bacillati</taxon>
        <taxon>Actinomycetota</taxon>
        <taxon>Actinomycetes</taxon>
        <taxon>Propionibacteriales</taxon>
        <taxon>Propionibacteriaceae</taxon>
        <taxon>Propionibacterium</taxon>
    </lineage>
</organism>
<reference evidence="4" key="1">
    <citation type="submission" date="2014-08" db="EMBL/GenBank/DDBJ databases">
        <authorList>
            <person name="Falentin Helene"/>
        </authorList>
    </citation>
    <scope>NUCLEOTIDE SEQUENCE</scope>
</reference>
<evidence type="ECO:0000256" key="2">
    <source>
        <dbReference type="SAM" id="MobiDB-lite"/>
    </source>
</evidence>
<gene>
    <name evidence="4" type="ORF">PFCIRM138_04230</name>
</gene>
<dbReference type="InterPro" id="IPR000551">
    <property type="entry name" value="MerR-type_HTH_dom"/>
</dbReference>
<dbReference type="Gene3D" id="1.10.1660.10">
    <property type="match status" value="1"/>
</dbReference>
<dbReference type="KEGG" id="pfre:RM25_0003"/>
<dbReference type="PANTHER" id="PTHR30204">
    <property type="entry name" value="REDOX-CYCLING DRUG-SENSING TRANSCRIPTIONAL ACTIVATOR SOXR"/>
    <property type="match status" value="1"/>
</dbReference>
<dbReference type="InterPro" id="IPR047057">
    <property type="entry name" value="MerR_fam"/>
</dbReference>
<sequence length="205" mass="22353">MRISELAHAAKVPLPTVKYYQREGLLPPGRAVNARESQYGEEHLSRLRVVRVLVTGLGLTIAQVRHVLDVLDGPQRDPYQAMGEATKNLPLTAPASQTSTPDDDVAMVRALGFTHIIDPQLAGQLGNALRWAAESGVSVTPELLGAYLDATRQIARADFEVIPRTNSRESVSFAVVGTVVMEPVLLALRRLAHEELAQEMEDDEG</sequence>
<dbReference type="PANTHER" id="PTHR30204:SF98">
    <property type="entry name" value="HTH-TYPE TRANSCRIPTIONAL REGULATOR ADHR"/>
    <property type="match status" value="1"/>
</dbReference>
<evidence type="ECO:0000259" key="3">
    <source>
        <dbReference type="PROSITE" id="PS50937"/>
    </source>
</evidence>
<name>A0A068VSF3_PROFF</name>
<dbReference type="GO" id="GO:0003700">
    <property type="term" value="F:DNA-binding transcription factor activity"/>
    <property type="evidence" value="ECO:0007669"/>
    <property type="project" value="InterPro"/>
</dbReference>
<dbReference type="PATRIC" id="fig|66712.6.peg.3"/>
<proteinExistence type="predicted"/>
<protein>
    <submittedName>
        <fullName evidence="4">Transcriptional regulator</fullName>
    </submittedName>
</protein>
<dbReference type="EMBL" id="LM676389">
    <property type="protein sequence ID" value="CEP26112.1"/>
    <property type="molecule type" value="Genomic_DNA"/>
</dbReference>
<keyword evidence="1" id="KW-0238">DNA-binding</keyword>
<dbReference type="GO" id="GO:0003677">
    <property type="term" value="F:DNA binding"/>
    <property type="evidence" value="ECO:0007669"/>
    <property type="project" value="UniProtKB-KW"/>
</dbReference>
<evidence type="ECO:0000313" key="4">
    <source>
        <dbReference type="EMBL" id="CEP26112.1"/>
    </source>
</evidence>
<dbReference type="AlphaFoldDB" id="A0A068VSF3"/>
<dbReference type="GeneID" id="61221096"/>
<feature type="region of interest" description="Disordered" evidence="2">
    <location>
        <begin position="79"/>
        <end position="100"/>
    </location>
</feature>
<dbReference type="RefSeq" id="WP_013159930.1">
    <property type="nucleotide sequence ID" value="NZ_CP010341.1"/>
</dbReference>
<dbReference type="SMART" id="SM00422">
    <property type="entry name" value="HTH_MERR"/>
    <property type="match status" value="1"/>
</dbReference>